<feature type="signal peptide" evidence="4">
    <location>
        <begin position="1"/>
        <end position="18"/>
    </location>
</feature>
<proteinExistence type="predicted"/>
<keyword evidence="3 4" id="KW-0732">Signal</keyword>
<dbReference type="AlphaFoldDB" id="A0A167ERT5"/>
<feature type="chain" id="PRO_5007886031" description="Curli production assembly/transport component CsgE" evidence="4">
    <location>
        <begin position="19"/>
        <end position="252"/>
    </location>
</feature>
<dbReference type="EMBL" id="LRXL01000053">
    <property type="protein sequence ID" value="OAB75821.1"/>
    <property type="molecule type" value="Genomic_DNA"/>
</dbReference>
<evidence type="ECO:0000313" key="6">
    <source>
        <dbReference type="Proteomes" id="UP000077013"/>
    </source>
</evidence>
<comment type="caution">
    <text evidence="5">The sequence shown here is derived from an EMBL/GenBank/DDBJ whole genome shotgun (WGS) entry which is preliminary data.</text>
</comment>
<evidence type="ECO:0000256" key="2">
    <source>
        <dbReference type="ARBA" id="ARBA00014024"/>
    </source>
</evidence>
<dbReference type="Pfam" id="PF10627">
    <property type="entry name" value="CsgE"/>
    <property type="match status" value="1"/>
</dbReference>
<dbReference type="Gene3D" id="2.60.40.2420">
    <property type="match status" value="1"/>
</dbReference>
<evidence type="ECO:0000256" key="4">
    <source>
        <dbReference type="SAM" id="SignalP"/>
    </source>
</evidence>
<name>A0A167ERT5_9FLAO</name>
<protein>
    <recommendedName>
        <fullName evidence="2">Curli production assembly/transport component CsgE</fullName>
    </recommendedName>
</protein>
<accession>A0A167ERT5</accession>
<dbReference type="STRING" id="1763537.ULVI_15205"/>
<organism evidence="5 6">
    <name type="scientific">Cochleicola gelatinilyticus</name>
    <dbReference type="NCBI Taxonomy" id="1763537"/>
    <lineage>
        <taxon>Bacteria</taxon>
        <taxon>Pseudomonadati</taxon>
        <taxon>Bacteroidota</taxon>
        <taxon>Flavobacteriia</taxon>
        <taxon>Flavobacteriales</taxon>
        <taxon>Flavobacteriaceae</taxon>
        <taxon>Cochleicola</taxon>
    </lineage>
</organism>
<dbReference type="Proteomes" id="UP000077013">
    <property type="component" value="Unassembled WGS sequence"/>
</dbReference>
<evidence type="ECO:0000313" key="5">
    <source>
        <dbReference type="EMBL" id="OAB75821.1"/>
    </source>
</evidence>
<reference evidence="5 6" key="1">
    <citation type="submission" date="2016-02" db="EMBL/GenBank/DDBJ databases">
        <title>Ulvibacter sp. LPB0005, isolated from Thais luteostoma.</title>
        <authorList>
            <person name="Shin S.-K."/>
            <person name="Yi H."/>
        </authorList>
    </citation>
    <scope>NUCLEOTIDE SEQUENCE [LARGE SCALE GENOMIC DNA]</scope>
    <source>
        <strain evidence="5 6">LPB0005</strain>
    </source>
</reference>
<evidence type="ECO:0000256" key="1">
    <source>
        <dbReference type="ARBA" id="ARBA00003989"/>
    </source>
</evidence>
<dbReference type="InterPro" id="IPR018900">
    <property type="entry name" value="Curli_CsgE"/>
</dbReference>
<keyword evidence="6" id="KW-1185">Reference proteome</keyword>
<dbReference type="RefSeq" id="WP_068593659.1">
    <property type="nucleotide sequence ID" value="NZ_LRXL01000053.1"/>
</dbReference>
<dbReference type="InterPro" id="IPR053722">
    <property type="entry name" value="Curli_assembly_CsgC/AgfC"/>
</dbReference>
<comment type="function">
    <text evidence="1">May be involved in the biogenesis of curli organelles.</text>
</comment>
<gene>
    <name evidence="5" type="ORF">ULVI_15205</name>
</gene>
<dbReference type="OrthoDB" id="1524955at2"/>
<evidence type="ECO:0000256" key="3">
    <source>
        <dbReference type="ARBA" id="ARBA00022729"/>
    </source>
</evidence>
<sequence length="252" mass="29295">MKRILFILILLLVSQSYAQFYNVEIIAKIKIEKNSEFLSFTATAENTTPSDYNLQYDFMMFRKNENDSIVKTNQEERFYIKANEKKLLSTVTVGNSVDERIILVLLLYDKDKNPIGQDRIVLGEGGKTELKEITDEAPKRVSLDQAAPEDGFIAEGYLIENTITKAGRDFFRIFSLNHLNKQVKSNKNIIIEEVPGRGRSTRISVKVEERLVWQFFAQPKKKFLEDMADKALYRCIRYLQALQNQESNFIHY</sequence>